<dbReference type="GO" id="GO:0005634">
    <property type="term" value="C:nucleus"/>
    <property type="evidence" value="ECO:0007669"/>
    <property type="project" value="UniProtKB-SubCell"/>
</dbReference>
<dbReference type="GO" id="GO:0003723">
    <property type="term" value="F:RNA binding"/>
    <property type="evidence" value="ECO:0007669"/>
    <property type="project" value="UniProtKB-KW"/>
</dbReference>
<feature type="region of interest" description="Disordered" evidence="10">
    <location>
        <begin position="285"/>
        <end position="346"/>
    </location>
</feature>
<proteinExistence type="inferred from homology"/>
<dbReference type="VEuPathDB" id="VectorBase:LLONM1_002345"/>
<keyword evidence="9" id="KW-0539">Nucleus</keyword>
<evidence type="ECO:0000256" key="4">
    <source>
        <dbReference type="ARBA" id="ARBA00007540"/>
    </source>
</evidence>
<feature type="compositionally biased region" description="Basic residues" evidence="10">
    <location>
        <begin position="285"/>
        <end position="296"/>
    </location>
</feature>
<dbReference type="GO" id="GO:0005737">
    <property type="term" value="C:cytoplasm"/>
    <property type="evidence" value="ECO:0007669"/>
    <property type="project" value="UniProtKB-SubCell"/>
</dbReference>
<dbReference type="CDD" id="cd09232">
    <property type="entry name" value="Snurportin-1_C"/>
    <property type="match status" value="1"/>
</dbReference>
<evidence type="ECO:0000256" key="10">
    <source>
        <dbReference type="SAM" id="MobiDB-lite"/>
    </source>
</evidence>
<name>A0A1B0CLM2_LUTLO</name>
<evidence type="ECO:0000313" key="14">
    <source>
        <dbReference type="Proteomes" id="UP000092461"/>
    </source>
</evidence>
<reference evidence="13" key="3">
    <citation type="submission" date="2020-05" db="UniProtKB">
        <authorList>
            <consortium name="EnsemblMetazoa"/>
        </authorList>
    </citation>
    <scope>IDENTIFICATION</scope>
    <source>
        <strain evidence="13">Jacobina</strain>
    </source>
</reference>
<comment type="subcellular location">
    <subcellularLocation>
        <location evidence="3">Cytoplasm</location>
    </subcellularLocation>
    <subcellularLocation>
        <location evidence="2">Nucleus</location>
    </subcellularLocation>
</comment>
<keyword evidence="6" id="KW-0813">Transport</keyword>
<keyword evidence="14" id="KW-1185">Reference proteome</keyword>
<evidence type="ECO:0000256" key="8">
    <source>
        <dbReference type="ARBA" id="ARBA00022884"/>
    </source>
</evidence>
<evidence type="ECO:0000256" key="1">
    <source>
        <dbReference type="ARBA" id="ARBA00003975"/>
    </source>
</evidence>
<evidence type="ECO:0000256" key="5">
    <source>
        <dbReference type="ARBA" id="ARBA00016034"/>
    </source>
</evidence>
<protein>
    <recommendedName>
        <fullName evidence="5">Snurportin-1</fullName>
    </recommendedName>
</protein>
<feature type="compositionally biased region" description="Polar residues" evidence="10">
    <location>
        <begin position="304"/>
        <end position="316"/>
    </location>
</feature>
<reference evidence="14" key="1">
    <citation type="submission" date="2012-05" db="EMBL/GenBank/DDBJ databases">
        <title>Whole Genome Assembly of Lutzomyia longipalpis.</title>
        <authorList>
            <person name="Richards S."/>
            <person name="Qu C."/>
            <person name="Dillon R."/>
            <person name="Worley K."/>
            <person name="Scherer S."/>
            <person name="Batterton M."/>
            <person name="Taylor A."/>
            <person name="Hawes A."/>
            <person name="Hernandez B."/>
            <person name="Kovar C."/>
            <person name="Mandapat C."/>
            <person name="Pham C."/>
            <person name="Qu C."/>
            <person name="Jing C."/>
            <person name="Bess C."/>
            <person name="Bandaranaike D."/>
            <person name="Ngo D."/>
            <person name="Ongeri F."/>
            <person name="Arias F."/>
            <person name="Lara F."/>
            <person name="Weissenberger G."/>
            <person name="Kamau G."/>
            <person name="Han H."/>
            <person name="Shen H."/>
            <person name="Dinh H."/>
            <person name="Khalil I."/>
            <person name="Jones J."/>
            <person name="Shafer J."/>
            <person name="Jayaseelan J."/>
            <person name="Quiroz J."/>
            <person name="Blankenburg K."/>
            <person name="Nguyen L."/>
            <person name="Jackson L."/>
            <person name="Francisco L."/>
            <person name="Tang L.-Y."/>
            <person name="Pu L.-L."/>
            <person name="Perales L."/>
            <person name="Lorensuhewa L."/>
            <person name="Munidasa M."/>
            <person name="Coyle M."/>
            <person name="Taylor M."/>
            <person name="Puazo M."/>
            <person name="Firestine M."/>
            <person name="Scheel M."/>
            <person name="Javaid M."/>
            <person name="Wang M."/>
            <person name="Li M."/>
            <person name="Tabassum N."/>
            <person name="Saada N."/>
            <person name="Osuji N."/>
            <person name="Aqrawi P."/>
            <person name="Fu Q."/>
            <person name="Thornton R."/>
            <person name="Raj R."/>
            <person name="Goodspeed R."/>
            <person name="Mata R."/>
            <person name="Najjar R."/>
            <person name="Gubbala S."/>
            <person name="Lee S."/>
            <person name="Denson S."/>
            <person name="Patil S."/>
            <person name="Macmil S."/>
            <person name="Qi S."/>
            <person name="Matskevitch T."/>
            <person name="Palculict T."/>
            <person name="Mathew T."/>
            <person name="Vee V."/>
            <person name="Velamala V."/>
            <person name="Korchina V."/>
            <person name="Cai W."/>
            <person name="Liu W."/>
            <person name="Dai W."/>
            <person name="Zou X."/>
            <person name="Zhu Y."/>
            <person name="Zhang Y."/>
            <person name="Wu Y.-Q."/>
            <person name="Xin Y."/>
            <person name="Nazarath L."/>
            <person name="Kovar C."/>
            <person name="Han Y."/>
            <person name="Muzny D."/>
            <person name="Gibbs R."/>
        </authorList>
    </citation>
    <scope>NUCLEOTIDE SEQUENCE [LARGE SCALE GENOMIC DNA]</scope>
    <source>
        <strain evidence="14">Jacobina</strain>
    </source>
</reference>
<dbReference type="EMBL" id="AJWK01017454">
    <property type="status" value="NOT_ANNOTATED_CDS"/>
    <property type="molecule type" value="Genomic_DNA"/>
</dbReference>
<organism evidence="13 14">
    <name type="scientific">Lutzomyia longipalpis</name>
    <name type="common">Sand fly</name>
    <dbReference type="NCBI Taxonomy" id="7200"/>
    <lineage>
        <taxon>Eukaryota</taxon>
        <taxon>Metazoa</taxon>
        <taxon>Ecdysozoa</taxon>
        <taxon>Arthropoda</taxon>
        <taxon>Hexapoda</taxon>
        <taxon>Insecta</taxon>
        <taxon>Pterygota</taxon>
        <taxon>Neoptera</taxon>
        <taxon>Endopterygota</taxon>
        <taxon>Diptera</taxon>
        <taxon>Nematocera</taxon>
        <taxon>Psychodoidea</taxon>
        <taxon>Psychodidae</taxon>
        <taxon>Lutzomyia</taxon>
        <taxon>Lutzomyia</taxon>
    </lineage>
</organism>
<evidence type="ECO:0000313" key="12">
    <source>
        <dbReference type="EMBL" id="MBC1174011.1"/>
    </source>
</evidence>
<feature type="compositionally biased region" description="Acidic residues" evidence="10">
    <location>
        <begin position="320"/>
        <end position="340"/>
    </location>
</feature>
<evidence type="ECO:0000256" key="9">
    <source>
        <dbReference type="ARBA" id="ARBA00023242"/>
    </source>
</evidence>
<evidence type="ECO:0000256" key="7">
    <source>
        <dbReference type="ARBA" id="ARBA00022490"/>
    </source>
</evidence>
<dbReference type="EnsemblMetazoa" id="LLOJ005509-RA">
    <property type="protein sequence ID" value="LLOJ005509-PA"/>
    <property type="gene ID" value="LLOJ005509"/>
</dbReference>
<dbReference type="GO" id="GO:0061015">
    <property type="term" value="P:snRNA import into nucleus"/>
    <property type="evidence" value="ECO:0007669"/>
    <property type="project" value="InterPro"/>
</dbReference>
<comment type="similarity">
    <text evidence="4">Belongs to the snurportin family.</text>
</comment>
<keyword evidence="8" id="KW-0694">RNA-binding</keyword>
<keyword evidence="12" id="KW-0675">Receptor</keyword>
<dbReference type="Proteomes" id="UP000092461">
    <property type="component" value="Unassembled WGS sequence"/>
</dbReference>
<dbReference type="Pfam" id="PF21974">
    <property type="entry name" value="SPN1_m3Gcap_bd"/>
    <property type="match status" value="1"/>
</dbReference>
<dbReference type="InterPro" id="IPR047857">
    <property type="entry name" value="Snurportin1_C"/>
</dbReference>
<dbReference type="Gene3D" id="3.30.470.30">
    <property type="entry name" value="DNA ligase/mRNA capping enzyme"/>
    <property type="match status" value="1"/>
</dbReference>
<accession>A0A1B0CLM2</accession>
<comment type="function">
    <text evidence="1">Functions as an U snRNP-specific nuclear import adapter. Involved in the trimethylguanosine (m3G)-cap-dependent nuclear import of U snRNPs. Binds specifically to the terminal m3G-cap U snRNAs.</text>
</comment>
<feature type="region of interest" description="Disordered" evidence="10">
    <location>
        <begin position="32"/>
        <end position="56"/>
    </location>
</feature>
<dbReference type="SUPFAM" id="SSF56091">
    <property type="entry name" value="DNA ligase/mRNA capping enzyme, catalytic domain"/>
    <property type="match status" value="1"/>
</dbReference>
<dbReference type="VEuPathDB" id="VectorBase:LLOJ005509"/>
<dbReference type="PANTHER" id="PTHR13403">
    <property type="entry name" value="SNURPORTIN1 RNUT1 PROTEIN RNA, U TRANSPORTER 1"/>
    <property type="match status" value="1"/>
</dbReference>
<feature type="domain" description="Snurportin-1 m3G cap-binding" evidence="11">
    <location>
        <begin position="74"/>
        <end position="246"/>
    </location>
</feature>
<dbReference type="PANTHER" id="PTHR13403:SF6">
    <property type="entry name" value="SNURPORTIN-1"/>
    <property type="match status" value="1"/>
</dbReference>
<feature type="compositionally biased region" description="Basic and acidic residues" evidence="10">
    <location>
        <begin position="32"/>
        <end position="48"/>
    </location>
</feature>
<evidence type="ECO:0000259" key="11">
    <source>
        <dbReference type="Pfam" id="PF21974"/>
    </source>
</evidence>
<reference evidence="12" key="2">
    <citation type="journal article" date="2020" name="BMC">
        <title>Leishmania infection induces a limited differential gene expression in the sand fly midgut.</title>
        <authorList>
            <person name="Coutinho-Abreu I.V."/>
            <person name="Serafim T.D."/>
            <person name="Meneses C."/>
            <person name="Kamhawi S."/>
            <person name="Oliveira F."/>
            <person name="Valenzuela J.G."/>
        </authorList>
    </citation>
    <scope>NUCLEOTIDE SEQUENCE</scope>
    <source>
        <strain evidence="12">Jacobina</strain>
        <tissue evidence="12">Midgut</tissue>
    </source>
</reference>
<dbReference type="InterPro" id="IPR017336">
    <property type="entry name" value="Snurportin-1"/>
</dbReference>
<evidence type="ECO:0000313" key="13">
    <source>
        <dbReference type="EnsemblMetazoa" id="LLOJ005509-PA"/>
    </source>
</evidence>
<evidence type="ECO:0000256" key="6">
    <source>
        <dbReference type="ARBA" id="ARBA00022448"/>
    </source>
</evidence>
<evidence type="ECO:0000256" key="3">
    <source>
        <dbReference type="ARBA" id="ARBA00004496"/>
    </source>
</evidence>
<sequence length="346" mass="40934">MDDFFVHKYRELYKNRTPGREGCQRERRRKLLEEQKHQRQQTTDENRGITKFVQKQPRDAKQAAVFDRFYANKIQLSEWLKEKPEDLDNWYIVPCPKGKRCLVVASDKTRSYTKAGKLLHSFHSSLEGGRSGRYVTVLDCIFYRSEYFVLDCLVYRNQEFINCETSFRFFWLTSKFLEYDYTVIHRDNHLPFHLIPRYDCADEACLASALETHPHWPENTPVLDGFLFYHKEASYTYGTTPLVGWLFSFMIPEVLGVEAIHPEYKKTPPNYTNASAFMKAFDKKQKKKRYSTRRKKNTMDVDEGSSTSAIMEQQKQLELGELDMDCEHAEDQEEDEEEIEENSHNA</sequence>
<dbReference type="EMBL" id="GITU01005308">
    <property type="protein sequence ID" value="MBC1174011.1"/>
    <property type="molecule type" value="Transcribed_RNA"/>
</dbReference>
<dbReference type="AlphaFoldDB" id="A0A1B0CLM2"/>
<evidence type="ECO:0000256" key="2">
    <source>
        <dbReference type="ARBA" id="ARBA00004123"/>
    </source>
</evidence>
<keyword evidence="7" id="KW-0963">Cytoplasm</keyword>